<dbReference type="InterPro" id="IPR021005">
    <property type="entry name" value="Znf_CGNR"/>
</dbReference>
<reference evidence="2 3" key="1">
    <citation type="journal article" date="2019" name="Int. J. Syst. Evol. Microbiol.">
        <title>The Global Catalogue of Microorganisms (GCM) 10K type strain sequencing project: providing services to taxonomists for standard genome sequencing and annotation.</title>
        <authorList>
            <consortium name="The Broad Institute Genomics Platform"/>
            <consortium name="The Broad Institute Genome Sequencing Center for Infectious Disease"/>
            <person name="Wu L."/>
            <person name="Ma J."/>
        </authorList>
    </citation>
    <scope>NUCLEOTIDE SEQUENCE [LARGE SCALE GENOMIC DNA]</scope>
    <source>
        <strain evidence="2 3">JCM 13850</strain>
    </source>
</reference>
<gene>
    <name evidence="2" type="ORF">GCM10009727_95890</name>
</gene>
<proteinExistence type="predicted"/>
<keyword evidence="3" id="KW-1185">Reference proteome</keyword>
<sequence length="183" mass="19781">MSDLVPLTGEPLALDLINTRTAAADLLATPDDLHAWLQLQAGRLPDVASLDIHDVYPIHTVREHAANAVERARHGQRPDAADLTALNDLQRAAPAITELTWDGAAVAAARRRSGPAGARLAAWLAEAAADLLADPAATRIRQCAADDCVLLFLPAHPRRRWCSAARCGNRVRVARHYQRHKPG</sequence>
<dbReference type="EMBL" id="BAAAMR010000212">
    <property type="protein sequence ID" value="GAA2170989.1"/>
    <property type="molecule type" value="Genomic_DNA"/>
</dbReference>
<dbReference type="SUPFAM" id="SSF160904">
    <property type="entry name" value="Jann2411-like"/>
    <property type="match status" value="1"/>
</dbReference>
<evidence type="ECO:0000313" key="2">
    <source>
        <dbReference type="EMBL" id="GAA2170989.1"/>
    </source>
</evidence>
<dbReference type="InterPro" id="IPR010852">
    <property type="entry name" value="ABATE"/>
</dbReference>
<evidence type="ECO:0000313" key="3">
    <source>
        <dbReference type="Proteomes" id="UP001501020"/>
    </source>
</evidence>
<evidence type="ECO:0000259" key="1">
    <source>
        <dbReference type="Pfam" id="PF11706"/>
    </source>
</evidence>
<dbReference type="InterPro" id="IPR023286">
    <property type="entry name" value="ABATE_dom_sf"/>
</dbReference>
<dbReference type="PANTHER" id="PTHR35525:SF3">
    <property type="entry name" value="BLL6575 PROTEIN"/>
    <property type="match status" value="1"/>
</dbReference>
<protein>
    <submittedName>
        <fullName evidence="2">CGNR zinc finger domain-containing protein</fullName>
    </submittedName>
</protein>
<organism evidence="2 3">
    <name type="scientific">Actinomadura napierensis</name>
    <dbReference type="NCBI Taxonomy" id="267854"/>
    <lineage>
        <taxon>Bacteria</taxon>
        <taxon>Bacillati</taxon>
        <taxon>Actinomycetota</taxon>
        <taxon>Actinomycetes</taxon>
        <taxon>Streptosporangiales</taxon>
        <taxon>Thermomonosporaceae</taxon>
        <taxon>Actinomadura</taxon>
    </lineage>
</organism>
<dbReference type="PANTHER" id="PTHR35525">
    <property type="entry name" value="BLL6575 PROTEIN"/>
    <property type="match status" value="1"/>
</dbReference>
<name>A0ABN3AKZ6_9ACTN</name>
<comment type="caution">
    <text evidence="2">The sequence shown here is derived from an EMBL/GenBank/DDBJ whole genome shotgun (WGS) entry which is preliminary data.</text>
</comment>
<dbReference type="Proteomes" id="UP001501020">
    <property type="component" value="Unassembled WGS sequence"/>
</dbReference>
<dbReference type="Pfam" id="PF07336">
    <property type="entry name" value="ABATE"/>
    <property type="match status" value="1"/>
</dbReference>
<feature type="domain" description="Zinc finger CGNR" evidence="1">
    <location>
        <begin position="139"/>
        <end position="180"/>
    </location>
</feature>
<accession>A0ABN3AKZ6</accession>
<dbReference type="Pfam" id="PF11706">
    <property type="entry name" value="zf-CGNR"/>
    <property type="match status" value="1"/>
</dbReference>
<dbReference type="Gene3D" id="1.10.3300.10">
    <property type="entry name" value="Jann2411-like domain"/>
    <property type="match status" value="1"/>
</dbReference>
<dbReference type="RefSeq" id="WP_344284985.1">
    <property type="nucleotide sequence ID" value="NZ_BAAAMR010000212.1"/>
</dbReference>